<evidence type="ECO:0000313" key="2">
    <source>
        <dbReference type="Proteomes" id="UP000662783"/>
    </source>
</evidence>
<dbReference type="EMBL" id="CP070608">
    <property type="protein sequence ID" value="QSE97046.1"/>
    <property type="molecule type" value="Genomic_DNA"/>
</dbReference>
<sequence length="164" mass="18624">MVRFTFLLLLSVTLFSCNKDEEPLLSGEKTLQSADYLIFGRYAGFCVGEECVEIFKLEDNVLSEDINDNYPDYKMPYNGNFQPLTSLKMLDTENILTQTPASIFAIQDTILGCPDCADGGGVYFEYKQGDVRRYWLIDQIKSNIPEQIHPLVDEINAIVDTINE</sequence>
<proteinExistence type="predicted"/>
<evidence type="ECO:0000313" key="1">
    <source>
        <dbReference type="EMBL" id="QSE97046.1"/>
    </source>
</evidence>
<dbReference type="Proteomes" id="UP000662783">
    <property type="component" value="Chromosome"/>
</dbReference>
<organism evidence="1 2">
    <name type="scientific">Fulvivirga lutea</name>
    <dbReference type="NCBI Taxonomy" id="2810512"/>
    <lineage>
        <taxon>Bacteria</taxon>
        <taxon>Pseudomonadati</taxon>
        <taxon>Bacteroidota</taxon>
        <taxon>Cytophagia</taxon>
        <taxon>Cytophagales</taxon>
        <taxon>Fulvivirgaceae</taxon>
        <taxon>Fulvivirga</taxon>
    </lineage>
</organism>
<evidence type="ECO:0008006" key="3">
    <source>
        <dbReference type="Google" id="ProtNLM"/>
    </source>
</evidence>
<accession>A0A975A0Q4</accession>
<dbReference type="PROSITE" id="PS51257">
    <property type="entry name" value="PROKAR_LIPOPROTEIN"/>
    <property type="match status" value="1"/>
</dbReference>
<dbReference type="RefSeq" id="WP_205721559.1">
    <property type="nucleotide sequence ID" value="NZ_CP070608.1"/>
</dbReference>
<keyword evidence="2" id="KW-1185">Reference proteome</keyword>
<gene>
    <name evidence="1" type="ORF">JR347_15840</name>
</gene>
<reference evidence="1" key="1">
    <citation type="submission" date="2021-02" db="EMBL/GenBank/DDBJ databases">
        <title>Fulvivirga sp. S481 isolated from sea water.</title>
        <authorList>
            <person name="Bae S.S."/>
            <person name="Baek K."/>
        </authorList>
    </citation>
    <scope>NUCLEOTIDE SEQUENCE</scope>
    <source>
        <strain evidence="1">S481</strain>
    </source>
</reference>
<dbReference type="AlphaFoldDB" id="A0A975A0Q4"/>
<protein>
    <recommendedName>
        <fullName evidence="3">Lipoprotein</fullName>
    </recommendedName>
</protein>
<dbReference type="KEGG" id="fuv:JR347_15840"/>
<name>A0A975A0Q4_9BACT</name>